<proteinExistence type="predicted"/>
<evidence type="ECO:0000313" key="2">
    <source>
        <dbReference type="EMBL" id="USQ84617.1"/>
    </source>
</evidence>
<organism evidence="2 3">
    <name type="scientific">Streptomyces phaeoluteigriseus</name>
    <dbReference type="NCBI Taxonomy" id="114686"/>
    <lineage>
        <taxon>Bacteria</taxon>
        <taxon>Bacillati</taxon>
        <taxon>Actinomycetota</taxon>
        <taxon>Actinomycetes</taxon>
        <taxon>Kitasatosporales</taxon>
        <taxon>Streptomycetaceae</taxon>
        <taxon>Streptomyces</taxon>
        <taxon>Streptomyces aurantiacus group</taxon>
    </lineage>
</organism>
<keyword evidence="3" id="KW-1185">Reference proteome</keyword>
<accession>A0ABY4Z6Y1</accession>
<dbReference type="RefSeq" id="WP_252548930.1">
    <property type="nucleotide sequence ID" value="NZ_CP099468.1"/>
</dbReference>
<dbReference type="InterPro" id="IPR051531">
    <property type="entry name" value="N-acetyltransferase"/>
</dbReference>
<dbReference type="InterPro" id="IPR016181">
    <property type="entry name" value="Acyl_CoA_acyltransferase"/>
</dbReference>
<gene>
    <name evidence="2" type="ORF">NFX46_12955</name>
</gene>
<dbReference type="Gene3D" id="3.40.630.30">
    <property type="match status" value="1"/>
</dbReference>
<dbReference type="InterPro" id="IPR000182">
    <property type="entry name" value="GNAT_dom"/>
</dbReference>
<dbReference type="PROSITE" id="PS51186">
    <property type="entry name" value="GNAT"/>
    <property type="match status" value="1"/>
</dbReference>
<name>A0ABY4Z6Y1_9ACTN</name>
<dbReference type="SUPFAM" id="SSF55729">
    <property type="entry name" value="Acyl-CoA N-acyltransferases (Nat)"/>
    <property type="match status" value="1"/>
</dbReference>
<dbReference type="EMBL" id="CP099468">
    <property type="protein sequence ID" value="USQ84617.1"/>
    <property type="molecule type" value="Genomic_DNA"/>
</dbReference>
<evidence type="ECO:0000259" key="1">
    <source>
        <dbReference type="PROSITE" id="PS51186"/>
    </source>
</evidence>
<sequence>MDETAVRQVRQVRQVRLEAGATASAPALLLRPWRPEDAVGVAEAYRDPVLRRWAAVTVRNEAEALRWVLEQSDLWATEERLAFAVLEAQPGGAEGRLAGHVVLKAPHGAEPEVGYWTAAHARGRGVAPRALSTLTDWAFTAFPGTARLRLMHEAENTASCRVAEKTGYGFDAVLPAAPPEFRGEGHLHVRHAGGRVPA</sequence>
<dbReference type="Proteomes" id="UP001056374">
    <property type="component" value="Chromosome"/>
</dbReference>
<reference evidence="2" key="1">
    <citation type="submission" date="2022-06" db="EMBL/GenBank/DDBJ databases">
        <title>Complete genome sequence of soil microorganisms Streptomyces sp. Qhu-M197 isolated from Alpine meadows habitats on the Tibetan Plateau.</title>
        <authorList>
            <person name="Zhang B."/>
            <person name="Xiang X."/>
            <person name="Fan J."/>
        </authorList>
    </citation>
    <scope>NUCLEOTIDE SEQUENCE</scope>
    <source>
        <strain evidence="2">Qhu-M197</strain>
    </source>
</reference>
<evidence type="ECO:0000313" key="3">
    <source>
        <dbReference type="Proteomes" id="UP001056374"/>
    </source>
</evidence>
<dbReference type="Pfam" id="PF13302">
    <property type="entry name" value="Acetyltransf_3"/>
    <property type="match status" value="1"/>
</dbReference>
<dbReference type="PANTHER" id="PTHR43792">
    <property type="entry name" value="GNAT FAMILY, PUTATIVE (AFU_ORTHOLOGUE AFUA_3G00765)-RELATED-RELATED"/>
    <property type="match status" value="1"/>
</dbReference>
<feature type="domain" description="N-acetyltransferase" evidence="1">
    <location>
        <begin position="28"/>
        <end position="194"/>
    </location>
</feature>
<protein>
    <submittedName>
        <fullName evidence="2">GNAT family N-acetyltransferase</fullName>
    </submittedName>
</protein>